<sequence length="196" mass="20727">MAALLVNLPMTRSITTICRLLTSLFVYWTAPNSGFQYKYRPLLQSEHCTLNSTSSSNTQSTCSSLDLESLIDKKCTRICVEGEWKTNKENPQCTRLGSNPNLPILVIQVQHESCALDHVATGAVIFFSVLAVALATPGHLGAPLGYSAPLAYGAPAVAAPLAYGAPAVAAPLAYGAHGLVAPLAYSAHIGRSVHYG</sequence>
<accession>A0ABN7NWL6</accession>
<dbReference type="EMBL" id="CAJPIN010007720">
    <property type="protein sequence ID" value="CAG2058660.1"/>
    <property type="molecule type" value="Genomic_DNA"/>
</dbReference>
<dbReference type="Proteomes" id="UP001153148">
    <property type="component" value="Unassembled WGS sequence"/>
</dbReference>
<keyword evidence="2" id="KW-1185">Reference proteome</keyword>
<organism evidence="1 2">
    <name type="scientific">Timema podura</name>
    <name type="common">Walking stick</name>
    <dbReference type="NCBI Taxonomy" id="61482"/>
    <lineage>
        <taxon>Eukaryota</taxon>
        <taxon>Metazoa</taxon>
        <taxon>Ecdysozoa</taxon>
        <taxon>Arthropoda</taxon>
        <taxon>Hexapoda</taxon>
        <taxon>Insecta</taxon>
        <taxon>Pterygota</taxon>
        <taxon>Neoptera</taxon>
        <taxon>Polyneoptera</taxon>
        <taxon>Phasmatodea</taxon>
        <taxon>Timematodea</taxon>
        <taxon>Timematoidea</taxon>
        <taxon>Timematidae</taxon>
        <taxon>Timema</taxon>
    </lineage>
</organism>
<gene>
    <name evidence="1" type="ORF">TPAB3V08_LOCUS5629</name>
</gene>
<protein>
    <submittedName>
        <fullName evidence="1">Uncharacterized protein</fullName>
    </submittedName>
</protein>
<name>A0ABN7NWL6_TIMPD</name>
<evidence type="ECO:0000313" key="1">
    <source>
        <dbReference type="EMBL" id="CAG2058660.1"/>
    </source>
</evidence>
<evidence type="ECO:0000313" key="2">
    <source>
        <dbReference type="Proteomes" id="UP001153148"/>
    </source>
</evidence>
<proteinExistence type="predicted"/>
<comment type="caution">
    <text evidence="1">The sequence shown here is derived from an EMBL/GenBank/DDBJ whole genome shotgun (WGS) entry which is preliminary data.</text>
</comment>
<reference evidence="1" key="1">
    <citation type="submission" date="2021-03" db="EMBL/GenBank/DDBJ databases">
        <authorList>
            <person name="Tran Van P."/>
        </authorList>
    </citation>
    <scope>NUCLEOTIDE SEQUENCE</scope>
</reference>